<evidence type="ECO:0000256" key="4">
    <source>
        <dbReference type="ARBA" id="ARBA00023157"/>
    </source>
</evidence>
<reference evidence="6 7" key="1">
    <citation type="submission" date="2024-10" db="EMBL/GenBank/DDBJ databases">
        <authorList>
            <person name="Kim D."/>
        </authorList>
    </citation>
    <scope>NUCLEOTIDE SEQUENCE [LARGE SCALE GENOMIC DNA]</scope>
    <source>
        <strain evidence="6">BH-2024</strain>
    </source>
</reference>
<comment type="similarity">
    <text evidence="2">Belongs to the granulin family.</text>
</comment>
<sequence length="140" mass="15121">MLAPFFIRFRFSISYGCCPAERAVCCADHVHCCPHGTKCNAKGGECEGAKVHRSEPMKKVPAAKVAHFKSAQETAPPARICGDSVGPLSAAHRQRISICEQNEKCCRHRDGENRKSIGCCPFEDGQCCAHSAHCCPAGFA</sequence>
<name>A0ABD2L9D4_9BILA</name>
<evidence type="ECO:0000256" key="3">
    <source>
        <dbReference type="ARBA" id="ARBA00022525"/>
    </source>
</evidence>
<dbReference type="InterPro" id="IPR037277">
    <property type="entry name" value="Granulin_sf"/>
</dbReference>
<evidence type="ECO:0000259" key="5">
    <source>
        <dbReference type="PROSITE" id="PS00799"/>
    </source>
</evidence>
<dbReference type="PANTHER" id="PTHR12274">
    <property type="entry name" value="GRANULIN"/>
    <property type="match status" value="1"/>
</dbReference>
<dbReference type="AlphaFoldDB" id="A0ABD2L9D4"/>
<comment type="caution">
    <text evidence="6">The sequence shown here is derived from an EMBL/GenBank/DDBJ whole genome shotgun (WGS) entry which is preliminary data.</text>
</comment>
<dbReference type="PANTHER" id="PTHR12274:SF3">
    <property type="entry name" value="PROGRANULIN"/>
    <property type="match status" value="1"/>
</dbReference>
<dbReference type="InterPro" id="IPR000118">
    <property type="entry name" value="Granulin"/>
</dbReference>
<keyword evidence="3" id="KW-0964">Secreted</keyword>
<keyword evidence="4" id="KW-1015">Disulfide bond</keyword>
<dbReference type="Proteomes" id="UP001620626">
    <property type="component" value="Unassembled WGS sequence"/>
</dbReference>
<dbReference type="EMBL" id="JBICBT010000492">
    <property type="protein sequence ID" value="KAL3111748.1"/>
    <property type="molecule type" value="Genomic_DNA"/>
</dbReference>
<dbReference type="InterPro" id="IPR039036">
    <property type="entry name" value="Granulin_fam"/>
</dbReference>
<evidence type="ECO:0000256" key="1">
    <source>
        <dbReference type="ARBA" id="ARBA00004613"/>
    </source>
</evidence>
<dbReference type="Pfam" id="PF00396">
    <property type="entry name" value="Granulin"/>
    <property type="match status" value="2"/>
</dbReference>
<accession>A0ABD2L9D4</accession>
<dbReference type="GO" id="GO:0005576">
    <property type="term" value="C:extracellular region"/>
    <property type="evidence" value="ECO:0007669"/>
    <property type="project" value="UniProtKB-SubCell"/>
</dbReference>
<organism evidence="6 7">
    <name type="scientific">Heterodera trifolii</name>
    <dbReference type="NCBI Taxonomy" id="157864"/>
    <lineage>
        <taxon>Eukaryota</taxon>
        <taxon>Metazoa</taxon>
        <taxon>Ecdysozoa</taxon>
        <taxon>Nematoda</taxon>
        <taxon>Chromadorea</taxon>
        <taxon>Rhabditida</taxon>
        <taxon>Tylenchina</taxon>
        <taxon>Tylenchomorpha</taxon>
        <taxon>Tylenchoidea</taxon>
        <taxon>Heteroderidae</taxon>
        <taxon>Heteroderinae</taxon>
        <taxon>Heterodera</taxon>
    </lineage>
</organism>
<gene>
    <name evidence="6" type="ORF">niasHT_011035</name>
</gene>
<evidence type="ECO:0000256" key="2">
    <source>
        <dbReference type="ARBA" id="ARBA00010093"/>
    </source>
</evidence>
<evidence type="ECO:0000313" key="6">
    <source>
        <dbReference type="EMBL" id="KAL3111748.1"/>
    </source>
</evidence>
<keyword evidence="7" id="KW-1185">Reference proteome</keyword>
<proteinExistence type="inferred from homology"/>
<protein>
    <recommendedName>
        <fullName evidence="5">Granulins domain-containing protein</fullName>
    </recommendedName>
</protein>
<feature type="domain" description="Granulins" evidence="5">
    <location>
        <begin position="26"/>
        <end position="39"/>
    </location>
</feature>
<evidence type="ECO:0000313" key="7">
    <source>
        <dbReference type="Proteomes" id="UP001620626"/>
    </source>
</evidence>
<dbReference type="Gene3D" id="2.10.25.160">
    <property type="entry name" value="Granulin"/>
    <property type="match status" value="2"/>
</dbReference>
<dbReference type="SMART" id="SM00277">
    <property type="entry name" value="GRAN"/>
    <property type="match status" value="2"/>
</dbReference>
<comment type="subcellular location">
    <subcellularLocation>
        <location evidence="1">Secreted</location>
    </subcellularLocation>
</comment>
<dbReference type="PROSITE" id="PS00799">
    <property type="entry name" value="GRANULINS"/>
    <property type="match status" value="1"/>
</dbReference>